<evidence type="ECO:0000313" key="3">
    <source>
        <dbReference type="Proteomes" id="UP000272136"/>
    </source>
</evidence>
<proteinExistence type="predicted"/>
<dbReference type="Proteomes" id="UP000390336">
    <property type="component" value="Chromosome 2"/>
</dbReference>
<sequence length="534" mass="58824">MPTINLIQFNGERPKVAAHLLPNENATVAHNCDFAIGTLRPYKGVLDTEKAVANTAKTIFLYHQLYWLHWNMDVDVVLSPINQDPWGRIYYTGDGAPKVSNNQIITGDGTPINYTLGVPAPEDELTALVIPPSPLPDEDLLDDDETRFYVYTWVTEAGEEGPPSPVSSQLEIQYPSSTVDLTLPVLGPQSSNITKRRIYRSATGGGVAGFFKVVDLDPSVLTYTDSLSVNELGEELESEGYEMPNENLANLTLMPNGILAGSYDNNVCFSEAYLPHAWDPGYGQTTEHDVVAMASVGNTLIVGTKGYPFIFQGVSPDAMTGRKLSSMQACVSKRSMKNIDNMIIYASPNGLVAFNGSDVQLVTGGIITKEQWTALQPDTIEAYYYDGNYLAFYGTNLDKAFIFNPNRQDIVFFDLGFEAGYEELSIGALYAKKEDGTITRWNEGDYLAATFRSKEYRGLYPTFSTLYVLSEDNSKVGLRVIGDGNVIYDYTPGNVEEGPFRLPAARANTWQFEAYGDVEVTRVCLSTSVAEIYG</sequence>
<dbReference type="Proteomes" id="UP000272136">
    <property type="component" value="Chromosome 2"/>
</dbReference>
<reference evidence="2" key="3">
    <citation type="submission" date="2019-11" db="EMBL/GenBank/DDBJ databases">
        <title>Complete genome sequence of Vibrio owensii SH-14 isolated from shrimp with acute hepatopancreatic necrosis diease.</title>
        <authorList>
            <person name="Liang X."/>
            <person name="Wang Y."/>
        </authorList>
    </citation>
    <scope>NUCLEOTIDE SEQUENCE</scope>
    <source>
        <strain evidence="2">SH14</strain>
    </source>
</reference>
<organism evidence="2 4">
    <name type="scientific">Vibrio owensii</name>
    <dbReference type="NCBI Taxonomy" id="696485"/>
    <lineage>
        <taxon>Bacteria</taxon>
        <taxon>Pseudomonadati</taxon>
        <taxon>Pseudomonadota</taxon>
        <taxon>Gammaproteobacteria</taxon>
        <taxon>Vibrionales</taxon>
        <taxon>Vibrionaceae</taxon>
        <taxon>Vibrio</taxon>
    </lineage>
</organism>
<dbReference type="AlphaFoldDB" id="A0AAP9GFQ6"/>
<evidence type="ECO:0000313" key="2">
    <source>
        <dbReference type="EMBL" id="QGH49245.1"/>
    </source>
</evidence>
<gene>
    <name evidence="2" type="ORF">APZ19_19190</name>
    <name evidence="1" type="ORF">D0812_22180</name>
</gene>
<dbReference type="RefSeq" id="WP_054823345.1">
    <property type="nucleotide sequence ID" value="NZ_CP033138.1"/>
</dbReference>
<dbReference type="EMBL" id="CP033138">
    <property type="protein sequence ID" value="AYO17100.1"/>
    <property type="molecule type" value="Genomic_DNA"/>
</dbReference>
<name>A0AAP9GFQ6_9VIBR</name>
<protein>
    <submittedName>
        <fullName evidence="2">Uncharacterized protein</fullName>
    </submittedName>
</protein>
<reference evidence="1 3" key="2">
    <citation type="submission" date="2018-10" db="EMBL/GenBank/DDBJ databases">
        <title>Whole Genome of Vibrio owensii strain 170502, isolated from Acute Hepatopancreatic Necrosis Disease (AHPND) shrimp.</title>
        <authorList>
            <person name="Yan M."/>
            <person name="Wang X."/>
            <person name="Wang Y."/>
        </authorList>
    </citation>
    <scope>NUCLEOTIDE SEQUENCE [LARGE SCALE GENOMIC DNA]</scope>
    <source>
        <strain evidence="1 3">1700302</strain>
    </source>
</reference>
<evidence type="ECO:0000313" key="4">
    <source>
        <dbReference type="Proteomes" id="UP000390336"/>
    </source>
</evidence>
<evidence type="ECO:0000313" key="1">
    <source>
        <dbReference type="EMBL" id="AYO17100.1"/>
    </source>
</evidence>
<keyword evidence="3" id="KW-1185">Reference proteome</keyword>
<dbReference type="EMBL" id="CP045860">
    <property type="protein sequence ID" value="QGH49245.1"/>
    <property type="molecule type" value="Genomic_DNA"/>
</dbReference>
<reference evidence="2 4" key="1">
    <citation type="journal article" date="2015" name="Genome Announc.">
        <title>Draft Genome Sequence of Vibrio owensii Strain SH-14, Which Causes Shrimp Acute Hepatopancreatic Necrosis Disease.</title>
        <authorList>
            <person name="Liu L."/>
            <person name="Xiao J."/>
            <person name="Xia X."/>
            <person name="Pan Y."/>
            <person name="Yan S."/>
            <person name="Wang Y."/>
        </authorList>
    </citation>
    <scope>NUCLEOTIDE SEQUENCE [LARGE SCALE GENOMIC DNA]</scope>
    <source>
        <strain evidence="2 4">SH14</strain>
    </source>
</reference>
<accession>A0AAP9GFQ6</accession>